<dbReference type="Pfam" id="PF02566">
    <property type="entry name" value="OsmC"/>
    <property type="match status" value="1"/>
</dbReference>
<dbReference type="InterPro" id="IPR036102">
    <property type="entry name" value="OsmC/Ohrsf"/>
</dbReference>
<comment type="similarity">
    <text evidence="1">Belongs to the OsmC/Ohr family.</text>
</comment>
<dbReference type="OrthoDB" id="60422at2759"/>
<sequence>MSASVARVFAARAGARLPRAAPALAAAAGRRFITIQPLYTAEVTATGGRNGRATSSNGALDVELTFPKALGGPGVAGRTDPEQLFAAAYAACFQGAMGLVATGLGVKLPESNTVTAVVGIGKHPEGAFGLTVELRVSVPDLDKATVQKVVDQAHGVCPYSRATRGNVDVKLVVV</sequence>
<dbReference type="PANTHER" id="PTHR33797">
    <property type="entry name" value="ORGANIC HYDROPEROXIDE RESISTANCE PROTEIN-LIKE"/>
    <property type="match status" value="1"/>
</dbReference>
<dbReference type="SUPFAM" id="SSF82784">
    <property type="entry name" value="OsmC-like"/>
    <property type="match status" value="1"/>
</dbReference>
<comment type="caution">
    <text evidence="2">The sequence shown here is derived from an EMBL/GenBank/DDBJ whole genome shotgun (WGS) entry which is preliminary data.</text>
</comment>
<dbReference type="Proteomes" id="UP001143981">
    <property type="component" value="Unassembled WGS sequence"/>
</dbReference>
<dbReference type="Gene3D" id="3.30.300.20">
    <property type="match status" value="1"/>
</dbReference>
<dbReference type="Gene3D" id="2.20.25.10">
    <property type="match status" value="1"/>
</dbReference>
<evidence type="ECO:0000313" key="3">
    <source>
        <dbReference type="Proteomes" id="UP001143981"/>
    </source>
</evidence>
<dbReference type="InterPro" id="IPR003718">
    <property type="entry name" value="OsmC/Ohr_fam"/>
</dbReference>
<dbReference type="AlphaFoldDB" id="A0A9W8CYK2"/>
<dbReference type="InterPro" id="IPR019953">
    <property type="entry name" value="OHR"/>
</dbReference>
<dbReference type="NCBIfam" id="TIGR03561">
    <property type="entry name" value="organ_hyd_perox"/>
    <property type="match status" value="1"/>
</dbReference>
<accession>A0A9W8CYK2</accession>
<reference evidence="2" key="1">
    <citation type="submission" date="2022-07" db="EMBL/GenBank/DDBJ databases">
        <title>Phylogenomic reconstructions and comparative analyses of Kickxellomycotina fungi.</title>
        <authorList>
            <person name="Reynolds N.K."/>
            <person name="Stajich J.E."/>
            <person name="Barry K."/>
            <person name="Grigoriev I.V."/>
            <person name="Crous P."/>
            <person name="Smith M.E."/>
        </authorList>
    </citation>
    <scope>NUCLEOTIDE SEQUENCE</scope>
    <source>
        <strain evidence="2">BCRC 34381</strain>
    </source>
</reference>
<evidence type="ECO:0000313" key="2">
    <source>
        <dbReference type="EMBL" id="KAJ1729508.1"/>
    </source>
</evidence>
<dbReference type="GO" id="GO:0006979">
    <property type="term" value="P:response to oxidative stress"/>
    <property type="evidence" value="ECO:0007669"/>
    <property type="project" value="InterPro"/>
</dbReference>
<organism evidence="2 3">
    <name type="scientific">Coemansia biformis</name>
    <dbReference type="NCBI Taxonomy" id="1286918"/>
    <lineage>
        <taxon>Eukaryota</taxon>
        <taxon>Fungi</taxon>
        <taxon>Fungi incertae sedis</taxon>
        <taxon>Zoopagomycota</taxon>
        <taxon>Kickxellomycotina</taxon>
        <taxon>Kickxellomycetes</taxon>
        <taxon>Kickxellales</taxon>
        <taxon>Kickxellaceae</taxon>
        <taxon>Coemansia</taxon>
    </lineage>
</organism>
<evidence type="ECO:0000256" key="1">
    <source>
        <dbReference type="ARBA" id="ARBA00007378"/>
    </source>
</evidence>
<dbReference type="PANTHER" id="PTHR33797:SF2">
    <property type="entry name" value="ORGANIC HYDROPEROXIDE RESISTANCE PROTEIN-LIKE"/>
    <property type="match status" value="1"/>
</dbReference>
<dbReference type="InterPro" id="IPR015946">
    <property type="entry name" value="KH_dom-like_a/b"/>
</dbReference>
<name>A0A9W8CYK2_9FUNG</name>
<evidence type="ECO:0008006" key="4">
    <source>
        <dbReference type="Google" id="ProtNLM"/>
    </source>
</evidence>
<dbReference type="EMBL" id="JANBOI010000601">
    <property type="protein sequence ID" value="KAJ1729508.1"/>
    <property type="molecule type" value="Genomic_DNA"/>
</dbReference>
<proteinExistence type="inferred from homology"/>
<protein>
    <recommendedName>
        <fullName evidence="4">OsmC-like protein</fullName>
    </recommendedName>
</protein>
<gene>
    <name evidence="2" type="ORF">LPJ61_003490</name>
</gene>
<keyword evidence="3" id="KW-1185">Reference proteome</keyword>